<dbReference type="EMBL" id="JAXQNO010000007">
    <property type="protein sequence ID" value="KAK4794330.1"/>
    <property type="molecule type" value="Genomic_DNA"/>
</dbReference>
<protein>
    <submittedName>
        <fullName evidence="2">Uncharacterized protein</fullName>
    </submittedName>
</protein>
<dbReference type="AlphaFoldDB" id="A0AAN7RAJ0"/>
<keyword evidence="3" id="KW-1185">Reference proteome</keyword>
<reference evidence="2 3" key="1">
    <citation type="journal article" date="2023" name="Hortic Res">
        <title>Pangenome of water caltrop reveals structural variations and asymmetric subgenome divergence after allopolyploidization.</title>
        <authorList>
            <person name="Zhang X."/>
            <person name="Chen Y."/>
            <person name="Wang L."/>
            <person name="Yuan Y."/>
            <person name="Fang M."/>
            <person name="Shi L."/>
            <person name="Lu R."/>
            <person name="Comes H.P."/>
            <person name="Ma Y."/>
            <person name="Chen Y."/>
            <person name="Huang G."/>
            <person name="Zhou Y."/>
            <person name="Zheng Z."/>
            <person name="Qiu Y."/>
        </authorList>
    </citation>
    <scope>NUCLEOTIDE SEQUENCE [LARGE SCALE GENOMIC DNA]</scope>
    <source>
        <strain evidence="2">F231</strain>
    </source>
</reference>
<gene>
    <name evidence="2" type="ORF">SAY86_012324</name>
</gene>
<sequence>MTVVRKIKRALKEFNDFWKGFHCNGPKVAEAVALLEGLQLAADQQWPKVILEAYYVVPSKSTQMGSNNWQIEHPADDFRKAFTETFLLSRQVQKIAAATSHLDYSMNHVNQRDITMKMRKLMMTMDAILDYDRPKPNPRHDDKGKPGGG</sequence>
<comment type="caution">
    <text evidence="2">The sequence shown here is derived from an EMBL/GenBank/DDBJ whole genome shotgun (WGS) entry which is preliminary data.</text>
</comment>
<accession>A0AAN7RAJ0</accession>
<dbReference type="Proteomes" id="UP001346149">
    <property type="component" value="Unassembled WGS sequence"/>
</dbReference>
<evidence type="ECO:0000313" key="3">
    <source>
        <dbReference type="Proteomes" id="UP001346149"/>
    </source>
</evidence>
<dbReference type="PANTHER" id="PTHR34467">
    <property type="entry name" value="TRANSMEMBRANE PROTEIN"/>
    <property type="match status" value="1"/>
</dbReference>
<name>A0AAN7RAJ0_TRANT</name>
<feature type="region of interest" description="Disordered" evidence="1">
    <location>
        <begin position="130"/>
        <end position="149"/>
    </location>
</feature>
<proteinExistence type="predicted"/>
<evidence type="ECO:0000313" key="2">
    <source>
        <dbReference type="EMBL" id="KAK4794330.1"/>
    </source>
</evidence>
<evidence type="ECO:0000256" key="1">
    <source>
        <dbReference type="SAM" id="MobiDB-lite"/>
    </source>
</evidence>
<organism evidence="2 3">
    <name type="scientific">Trapa natans</name>
    <name type="common">Water chestnut</name>
    <dbReference type="NCBI Taxonomy" id="22666"/>
    <lineage>
        <taxon>Eukaryota</taxon>
        <taxon>Viridiplantae</taxon>
        <taxon>Streptophyta</taxon>
        <taxon>Embryophyta</taxon>
        <taxon>Tracheophyta</taxon>
        <taxon>Spermatophyta</taxon>
        <taxon>Magnoliopsida</taxon>
        <taxon>eudicotyledons</taxon>
        <taxon>Gunneridae</taxon>
        <taxon>Pentapetalae</taxon>
        <taxon>rosids</taxon>
        <taxon>malvids</taxon>
        <taxon>Myrtales</taxon>
        <taxon>Lythraceae</taxon>
        <taxon>Trapa</taxon>
    </lineage>
</organism>
<dbReference type="PANTHER" id="PTHR34467:SF3">
    <property type="entry name" value="PROTEIN, PUTATIVE-RELATED"/>
    <property type="match status" value="1"/>
</dbReference>